<dbReference type="InterPro" id="IPR027417">
    <property type="entry name" value="P-loop_NTPase"/>
</dbReference>
<evidence type="ECO:0000313" key="5">
    <source>
        <dbReference type="EMBL" id="MFC5465443.1"/>
    </source>
</evidence>
<dbReference type="RefSeq" id="WP_382352088.1">
    <property type="nucleotide sequence ID" value="NZ_JBHSMC010000014.1"/>
</dbReference>
<organism evidence="5 6">
    <name type="scientific">Lederbergia graminis</name>
    <dbReference type="NCBI Taxonomy" id="735518"/>
    <lineage>
        <taxon>Bacteria</taxon>
        <taxon>Bacillati</taxon>
        <taxon>Bacillota</taxon>
        <taxon>Bacilli</taxon>
        <taxon>Bacillales</taxon>
        <taxon>Bacillaceae</taxon>
        <taxon>Lederbergia</taxon>
    </lineage>
</organism>
<dbReference type="PANTHER" id="PTHR42711">
    <property type="entry name" value="ABC TRANSPORTER ATP-BINDING PROTEIN"/>
    <property type="match status" value="1"/>
</dbReference>
<feature type="domain" description="ABC transporter" evidence="4">
    <location>
        <begin position="5"/>
        <end position="229"/>
    </location>
</feature>
<name>A0ABW0LLI1_9BACI</name>
<dbReference type="PANTHER" id="PTHR42711:SF17">
    <property type="entry name" value="ABC TRANSPORTER ATP-BINDING PROTEIN"/>
    <property type="match status" value="1"/>
</dbReference>
<dbReference type="InterPro" id="IPR017871">
    <property type="entry name" value="ABC_transporter-like_CS"/>
</dbReference>
<evidence type="ECO:0000256" key="1">
    <source>
        <dbReference type="ARBA" id="ARBA00022448"/>
    </source>
</evidence>
<dbReference type="PROSITE" id="PS00211">
    <property type="entry name" value="ABC_TRANSPORTER_1"/>
    <property type="match status" value="1"/>
</dbReference>
<dbReference type="InterPro" id="IPR003593">
    <property type="entry name" value="AAA+_ATPase"/>
</dbReference>
<gene>
    <name evidence="5" type="ORF">ACFPM4_11845</name>
</gene>
<evidence type="ECO:0000256" key="3">
    <source>
        <dbReference type="ARBA" id="ARBA00022840"/>
    </source>
</evidence>
<dbReference type="SUPFAM" id="SSF52540">
    <property type="entry name" value="P-loop containing nucleoside triphosphate hydrolases"/>
    <property type="match status" value="1"/>
</dbReference>
<protein>
    <submittedName>
        <fullName evidence="5">ABC transporter ATP-binding protein</fullName>
    </submittedName>
</protein>
<keyword evidence="6" id="KW-1185">Reference proteome</keyword>
<dbReference type="InterPro" id="IPR003439">
    <property type="entry name" value="ABC_transporter-like_ATP-bd"/>
</dbReference>
<keyword evidence="2" id="KW-0547">Nucleotide-binding</keyword>
<evidence type="ECO:0000256" key="2">
    <source>
        <dbReference type="ARBA" id="ARBA00022741"/>
    </source>
</evidence>
<evidence type="ECO:0000313" key="6">
    <source>
        <dbReference type="Proteomes" id="UP001596147"/>
    </source>
</evidence>
<dbReference type="Gene3D" id="3.40.50.300">
    <property type="entry name" value="P-loop containing nucleotide triphosphate hydrolases"/>
    <property type="match status" value="1"/>
</dbReference>
<keyword evidence="1" id="KW-0813">Transport</keyword>
<dbReference type="CDD" id="cd03230">
    <property type="entry name" value="ABC_DR_subfamily_A"/>
    <property type="match status" value="1"/>
</dbReference>
<dbReference type="Pfam" id="PF00005">
    <property type="entry name" value="ABC_tran"/>
    <property type="match status" value="1"/>
</dbReference>
<comment type="caution">
    <text evidence="5">The sequence shown here is derived from an EMBL/GenBank/DDBJ whole genome shotgun (WGS) entry which is preliminary data.</text>
</comment>
<dbReference type="SMART" id="SM00382">
    <property type="entry name" value="AAA"/>
    <property type="match status" value="1"/>
</dbReference>
<accession>A0ABW0LLI1</accession>
<dbReference type="Proteomes" id="UP001596147">
    <property type="component" value="Unassembled WGS sequence"/>
</dbReference>
<keyword evidence="3 5" id="KW-0067">ATP-binding</keyword>
<dbReference type="EMBL" id="JBHSMC010000014">
    <property type="protein sequence ID" value="MFC5465443.1"/>
    <property type="molecule type" value="Genomic_DNA"/>
</dbReference>
<sequence>MDSVVEIKQLTKVFKNTKAVDGVSFSIKQGEVVAILGPNGAGKTTTMLMMLGLLNPTAGVARLFNEDAKAISVRERIGVMLQEVSVMDAMKVKELIKLFQSYYPNPLEMEKLVRLSGLSEQDLNKRTEKLSGGQKRRVGFALALAGNPELLFFDEPTVGMDISARKVFWETVRELSEQGKTIIFTTHYLQEADDIASRIILFNEGSIVADGNPADIKKKLSKQSVSFIAKNDINKELFVQLPFVSDVFQKNDRMYIVTDDTDSILATIFKGNLQVQDIQIEKGRLEEAFEQLTVDREAV</sequence>
<reference evidence="6" key="1">
    <citation type="journal article" date="2019" name="Int. J. Syst. Evol. Microbiol.">
        <title>The Global Catalogue of Microorganisms (GCM) 10K type strain sequencing project: providing services to taxonomists for standard genome sequencing and annotation.</title>
        <authorList>
            <consortium name="The Broad Institute Genomics Platform"/>
            <consortium name="The Broad Institute Genome Sequencing Center for Infectious Disease"/>
            <person name="Wu L."/>
            <person name="Ma J."/>
        </authorList>
    </citation>
    <scope>NUCLEOTIDE SEQUENCE [LARGE SCALE GENOMIC DNA]</scope>
    <source>
        <strain evidence="6">CGMCC 1.12237</strain>
    </source>
</reference>
<evidence type="ECO:0000259" key="4">
    <source>
        <dbReference type="PROSITE" id="PS50893"/>
    </source>
</evidence>
<proteinExistence type="predicted"/>
<dbReference type="GO" id="GO:0005524">
    <property type="term" value="F:ATP binding"/>
    <property type="evidence" value="ECO:0007669"/>
    <property type="project" value="UniProtKB-KW"/>
</dbReference>
<dbReference type="InterPro" id="IPR050763">
    <property type="entry name" value="ABC_transporter_ATP-binding"/>
</dbReference>
<dbReference type="PROSITE" id="PS50893">
    <property type="entry name" value="ABC_TRANSPORTER_2"/>
    <property type="match status" value="1"/>
</dbReference>